<evidence type="ECO:0000259" key="2">
    <source>
        <dbReference type="Pfam" id="PF07940"/>
    </source>
</evidence>
<sequence>MQLSDRNRLCYFYVREAVQRFSRSVSSGRHSLLRMSRRAPDRLIVAPTDLRAIDPFVAEEIMEGRFPLAGRVLETEGSSPFSLELPSKVFAAHLHSFRWLRHLRAERTEAACVRARTIIDQWIRLHGRRTTGIAWDADVSAQRLIAFLSHSPIVLHSTEGGFYRRFMKSIAFHVRHLRRIAGHAPDGEIRFRIRIALAIASVAMPVRLSAVKRAGRDLDREIDRQILGDGGHVSRNPRTALDLLLDLLPLRQTYVNLGHDVPAKLIPGIDRMYPALRFFRHQGGDLALFNGATPALANELMSVLRYDETAGQPFKALPHTNYHRLQSGNAVVIVDTGHALSTDLSKTAHAGCLSFEMSSGKHRFIVNAGSPKYAGNKIRQLARATAAHSTVTLNETSSCRFSQSPFVGPIIVSGVTRVDFKRQELADGSDGLLAVHDGYKPIFGVLHEREIRMNVGGTRVSGRDRIFRPDGADLGADNEDVAIARFHVHPAIDMVQADRDSVLLTAPDGETWIFTAFGLDVVISEDVFFADASGVRHSEQLEVTFPLATRPEIRWEFARRK</sequence>
<evidence type="ECO:0000256" key="1">
    <source>
        <dbReference type="ARBA" id="ARBA00004196"/>
    </source>
</evidence>
<feature type="domain" description="Heparinase II/III-like C-terminal" evidence="2">
    <location>
        <begin position="311"/>
        <end position="556"/>
    </location>
</feature>
<keyword evidence="4" id="KW-1185">Reference proteome</keyword>
<comment type="caution">
    <text evidence="3">The sequence shown here is derived from an EMBL/GenBank/DDBJ whole genome shotgun (WGS) entry which is preliminary data.</text>
</comment>
<comment type="subcellular location">
    <subcellularLocation>
        <location evidence="1">Cell envelope</location>
    </subcellularLocation>
</comment>
<protein>
    <submittedName>
        <fullName evidence="3">Heparinase II/III family protein</fullName>
    </submittedName>
</protein>
<dbReference type="GO" id="GO:0030313">
    <property type="term" value="C:cell envelope"/>
    <property type="evidence" value="ECO:0007669"/>
    <property type="project" value="UniProtKB-SubCell"/>
</dbReference>
<dbReference type="EMBL" id="JALDYZ010000007">
    <property type="protein sequence ID" value="MDI7923255.1"/>
    <property type="molecule type" value="Genomic_DNA"/>
</dbReference>
<reference evidence="3" key="1">
    <citation type="submission" date="2022-03" db="EMBL/GenBank/DDBJ databases">
        <title>Fererhizobium litorale gen. nov., sp. nov., isolated from sandy sediments of the Sea of Japan seashore.</title>
        <authorList>
            <person name="Romanenko L."/>
            <person name="Kurilenko V."/>
            <person name="Otstavnykh N."/>
            <person name="Svetashev V."/>
            <person name="Tekutyeva L."/>
            <person name="Isaeva M."/>
            <person name="Mikhailov V."/>
        </authorList>
    </citation>
    <scope>NUCLEOTIDE SEQUENCE</scope>
    <source>
        <strain evidence="3">KMM 9576</strain>
    </source>
</reference>
<dbReference type="Pfam" id="PF07940">
    <property type="entry name" value="Hepar_II_III_C"/>
    <property type="match status" value="1"/>
</dbReference>
<dbReference type="Proteomes" id="UP001161580">
    <property type="component" value="Unassembled WGS sequence"/>
</dbReference>
<dbReference type="GO" id="GO:0016829">
    <property type="term" value="F:lyase activity"/>
    <property type="evidence" value="ECO:0007669"/>
    <property type="project" value="InterPro"/>
</dbReference>
<dbReference type="Gene3D" id="1.50.10.100">
    <property type="entry name" value="Chondroitin AC/alginate lyase"/>
    <property type="match status" value="1"/>
</dbReference>
<dbReference type="InterPro" id="IPR008929">
    <property type="entry name" value="Chondroitin_lyas"/>
</dbReference>
<gene>
    <name evidence="3" type="ORF">MRS75_14315</name>
</gene>
<dbReference type="AlphaFoldDB" id="A0AAE3QGU2"/>
<organism evidence="3 4">
    <name type="scientific">Ferirhizobium litorale</name>
    <dbReference type="NCBI Taxonomy" id="2927786"/>
    <lineage>
        <taxon>Bacteria</taxon>
        <taxon>Pseudomonadati</taxon>
        <taxon>Pseudomonadota</taxon>
        <taxon>Alphaproteobacteria</taxon>
        <taxon>Hyphomicrobiales</taxon>
        <taxon>Rhizobiaceae</taxon>
        <taxon>Ferirhizobium</taxon>
    </lineage>
</organism>
<evidence type="ECO:0000313" key="3">
    <source>
        <dbReference type="EMBL" id="MDI7923255.1"/>
    </source>
</evidence>
<dbReference type="InterPro" id="IPR012480">
    <property type="entry name" value="Hepar_II_III_C"/>
</dbReference>
<dbReference type="Gene3D" id="2.70.98.70">
    <property type="match status" value="1"/>
</dbReference>
<name>A0AAE3QGU2_9HYPH</name>
<dbReference type="RefSeq" id="WP_311787494.1">
    <property type="nucleotide sequence ID" value="NZ_JALDYY010000009.1"/>
</dbReference>
<evidence type="ECO:0000313" key="4">
    <source>
        <dbReference type="Proteomes" id="UP001161580"/>
    </source>
</evidence>
<proteinExistence type="predicted"/>
<accession>A0AAE3QGU2</accession>